<feature type="signal peptide" evidence="1">
    <location>
        <begin position="1"/>
        <end position="24"/>
    </location>
</feature>
<dbReference type="Proteomes" id="UP000176445">
    <property type="component" value="Unassembled WGS sequence"/>
</dbReference>
<gene>
    <name evidence="2" type="ORF">A2704_06245</name>
</gene>
<sequence length="319" mass="33361">MRTYLSTLATKKFPLILFSLAALAGASLLFSAPALSQSTSPITGWAWSDNIGWISLHCSKGGPTGNNICATSNYGLTLNTNSTVTGYAWSDNIGWVQFGGLSGFPGGVTYNTNAKFVNNALVGWARAIANGGGWDGWIYLGGTGHNDGGFSDFSGFLSGYIWGSDVVGWLQLQGSLTPLCAGTAGYICTDPTHSQYTDAWCVADAPVFCQYGCSSSTGQCITTPPPSGCLSVNTLSPCTDRGRVRSGTTATLYWDIQNAASCSIAGNGQSWPNVAIPSGSQVTSAITKSTSYKITCTALDSSTFTDSVIINITPVFREI</sequence>
<accession>A0A1F6CLH2</accession>
<keyword evidence="1" id="KW-0732">Signal</keyword>
<feature type="chain" id="PRO_5009523431" description="Ig-like domain-containing protein" evidence="1">
    <location>
        <begin position="25"/>
        <end position="319"/>
    </location>
</feature>
<comment type="caution">
    <text evidence="2">The sequence shown here is derived from an EMBL/GenBank/DDBJ whole genome shotgun (WGS) entry which is preliminary data.</text>
</comment>
<dbReference type="AlphaFoldDB" id="A0A1F6CLH2"/>
<evidence type="ECO:0000256" key="1">
    <source>
        <dbReference type="SAM" id="SignalP"/>
    </source>
</evidence>
<dbReference type="EMBL" id="MFKW01000070">
    <property type="protein sequence ID" value="OGG49712.1"/>
    <property type="molecule type" value="Genomic_DNA"/>
</dbReference>
<evidence type="ECO:0000313" key="3">
    <source>
        <dbReference type="Proteomes" id="UP000176445"/>
    </source>
</evidence>
<organism evidence="2 3">
    <name type="scientific">Candidatus Kaiserbacteria bacterium RIFCSPHIGHO2_01_FULL_54_36b</name>
    <dbReference type="NCBI Taxonomy" id="1798483"/>
    <lineage>
        <taxon>Bacteria</taxon>
        <taxon>Candidatus Kaiseribacteriota</taxon>
    </lineage>
</organism>
<proteinExistence type="predicted"/>
<evidence type="ECO:0000313" key="2">
    <source>
        <dbReference type="EMBL" id="OGG49712.1"/>
    </source>
</evidence>
<evidence type="ECO:0008006" key="4">
    <source>
        <dbReference type="Google" id="ProtNLM"/>
    </source>
</evidence>
<protein>
    <recommendedName>
        <fullName evidence="4">Ig-like domain-containing protein</fullName>
    </recommendedName>
</protein>
<reference evidence="2 3" key="1">
    <citation type="journal article" date="2016" name="Nat. Commun.">
        <title>Thousands of microbial genomes shed light on interconnected biogeochemical processes in an aquifer system.</title>
        <authorList>
            <person name="Anantharaman K."/>
            <person name="Brown C.T."/>
            <person name="Hug L.A."/>
            <person name="Sharon I."/>
            <person name="Castelle C.J."/>
            <person name="Probst A.J."/>
            <person name="Thomas B.C."/>
            <person name="Singh A."/>
            <person name="Wilkins M.J."/>
            <person name="Karaoz U."/>
            <person name="Brodie E.L."/>
            <person name="Williams K.H."/>
            <person name="Hubbard S.S."/>
            <person name="Banfield J.F."/>
        </authorList>
    </citation>
    <scope>NUCLEOTIDE SEQUENCE [LARGE SCALE GENOMIC DNA]</scope>
</reference>
<name>A0A1F6CLH2_9BACT</name>